<dbReference type="OrthoDB" id="3431605at2"/>
<gene>
    <name evidence="2" type="ORF">FHX40_1738</name>
</gene>
<organism evidence="2 3">
    <name type="scientific">Thermopolyspora flexuosa</name>
    <dbReference type="NCBI Taxonomy" id="103836"/>
    <lineage>
        <taxon>Bacteria</taxon>
        <taxon>Bacillati</taxon>
        <taxon>Actinomycetota</taxon>
        <taxon>Actinomycetes</taxon>
        <taxon>Streptosporangiales</taxon>
        <taxon>Streptosporangiaceae</taxon>
        <taxon>Thermopolyspora</taxon>
    </lineage>
</organism>
<dbReference type="RefSeq" id="WP_142259121.1">
    <property type="nucleotide sequence ID" value="NZ_BMPV01000007.1"/>
</dbReference>
<keyword evidence="1" id="KW-1133">Transmembrane helix</keyword>
<feature type="transmembrane region" description="Helical" evidence="1">
    <location>
        <begin position="96"/>
        <end position="119"/>
    </location>
</feature>
<dbReference type="Proteomes" id="UP000319213">
    <property type="component" value="Unassembled WGS sequence"/>
</dbReference>
<accession>A0A543IWU0</accession>
<dbReference type="InterPro" id="IPR025962">
    <property type="entry name" value="SdpI/YhfL"/>
</dbReference>
<evidence type="ECO:0000256" key="1">
    <source>
        <dbReference type="SAM" id="Phobius"/>
    </source>
</evidence>
<evidence type="ECO:0000313" key="3">
    <source>
        <dbReference type="Proteomes" id="UP000319213"/>
    </source>
</evidence>
<dbReference type="EMBL" id="VFPQ01000001">
    <property type="protein sequence ID" value="TQM75044.1"/>
    <property type="molecule type" value="Genomic_DNA"/>
</dbReference>
<name>A0A543IWU0_9ACTN</name>
<comment type="caution">
    <text evidence="2">The sequence shown here is derived from an EMBL/GenBank/DDBJ whole genome shotgun (WGS) entry which is preliminary data.</text>
</comment>
<dbReference type="Pfam" id="PF13630">
    <property type="entry name" value="SdpI"/>
    <property type="match status" value="1"/>
</dbReference>
<protein>
    <submittedName>
        <fullName evidence="2">SdpI/YhfL family protein</fullName>
    </submittedName>
</protein>
<keyword evidence="1" id="KW-0812">Transmembrane</keyword>
<feature type="transmembrane region" description="Helical" evidence="1">
    <location>
        <begin position="69"/>
        <end position="90"/>
    </location>
</feature>
<evidence type="ECO:0000313" key="2">
    <source>
        <dbReference type="EMBL" id="TQM75044.1"/>
    </source>
</evidence>
<feature type="transmembrane region" description="Helical" evidence="1">
    <location>
        <begin position="15"/>
        <end position="38"/>
    </location>
</feature>
<keyword evidence="1" id="KW-0472">Membrane</keyword>
<reference evidence="2 3" key="1">
    <citation type="submission" date="2019-06" db="EMBL/GenBank/DDBJ databases">
        <title>Sequencing the genomes of 1000 actinobacteria strains.</title>
        <authorList>
            <person name="Klenk H.-P."/>
        </authorList>
    </citation>
    <scope>NUCLEOTIDE SEQUENCE [LARGE SCALE GENOMIC DNA]</scope>
    <source>
        <strain evidence="2 3">DSM 43186</strain>
    </source>
</reference>
<proteinExistence type="predicted"/>
<keyword evidence="3" id="KW-1185">Reference proteome</keyword>
<dbReference type="AlphaFoldDB" id="A0A543IWU0"/>
<sequence length="128" mass="13724">MANRLPELPLEPRELILVTVAFVLAGLLLMATGALGALGKLRPNPLMGIRTPLTMRDPKAWAYVHRKSAPWVALAGLSFVVAGVVIGLAPSGHVRFWAALVGSAVMGVLLVTGTVLAHLSFRRRNRVR</sequence>